<feature type="domain" description="Cell wall elongation regulator TseB-like" evidence="3">
    <location>
        <begin position="46"/>
        <end position="90"/>
    </location>
</feature>
<dbReference type="InterPro" id="IPR025711">
    <property type="entry name" value="PepSY"/>
</dbReference>
<evidence type="ECO:0000259" key="3">
    <source>
        <dbReference type="Pfam" id="PF17881"/>
    </source>
</evidence>
<evidence type="ECO:0000313" key="5">
    <source>
        <dbReference type="Proteomes" id="UP000782705"/>
    </source>
</evidence>
<protein>
    <submittedName>
        <fullName evidence="4">Peptidase</fullName>
    </submittedName>
</protein>
<keyword evidence="1" id="KW-1133">Transmembrane helix</keyword>
<reference evidence="4 5" key="1">
    <citation type="submission" date="2016-06" db="EMBL/GenBank/DDBJ databases">
        <title>Four novel species of enterococci isolated from chicken manure.</title>
        <authorList>
            <person name="Van Tyne D."/>
        </authorList>
    </citation>
    <scope>NUCLEOTIDE SEQUENCE [LARGE SCALE GENOMIC DNA]</scope>
    <source>
        <strain evidence="4 5">CU12B</strain>
    </source>
</reference>
<comment type="caution">
    <text evidence="4">The sequence shown here is derived from an EMBL/GenBank/DDBJ whole genome shotgun (WGS) entry which is preliminary data.</text>
</comment>
<dbReference type="Pfam" id="PF03413">
    <property type="entry name" value="PepSY"/>
    <property type="match status" value="1"/>
</dbReference>
<name>A0ABQ6YYV4_9ENTE</name>
<keyword evidence="5" id="KW-1185">Reference proteome</keyword>
<dbReference type="EMBL" id="MAEL01000040">
    <property type="protein sequence ID" value="KAF1303459.1"/>
    <property type="molecule type" value="Genomic_DNA"/>
</dbReference>
<gene>
    <name evidence="4" type="ORF">BAU17_12165</name>
</gene>
<evidence type="ECO:0000256" key="1">
    <source>
        <dbReference type="SAM" id="Phobius"/>
    </source>
</evidence>
<dbReference type="Gene3D" id="3.10.450.40">
    <property type="match status" value="2"/>
</dbReference>
<dbReference type="SUPFAM" id="SSF54403">
    <property type="entry name" value="Cystatin/monellin"/>
    <property type="match status" value="2"/>
</dbReference>
<keyword evidence="1" id="KW-0472">Membrane</keyword>
<proteinExistence type="predicted"/>
<dbReference type="Proteomes" id="UP000782705">
    <property type="component" value="Unassembled WGS sequence"/>
</dbReference>
<evidence type="ECO:0000259" key="2">
    <source>
        <dbReference type="Pfam" id="PF03413"/>
    </source>
</evidence>
<sequence>MDKSIKNEKRLVIGLLTGIVILLAVILFSSIFYIRSSRPMRQAEKEATELAKQYANIETVDDFYWFTREKTYFTIAGKDNKNQSLIVVVPKSGEQVTVFNQADGITENDAKEVVHSNYPDDNIRKISFGMFEDKPVWEVMTTGEQGNNYYLIDFKKGNELKAIQNI</sequence>
<dbReference type="Pfam" id="PF17881">
    <property type="entry name" value="TseB"/>
    <property type="match status" value="1"/>
</dbReference>
<dbReference type="InterPro" id="IPR046350">
    <property type="entry name" value="Cystatin_sf"/>
</dbReference>
<dbReference type="RefSeq" id="WP_161902185.1">
    <property type="nucleotide sequence ID" value="NZ_MAEL01000040.1"/>
</dbReference>
<feature type="domain" description="PepSY" evidence="2">
    <location>
        <begin position="105"/>
        <end position="161"/>
    </location>
</feature>
<feature type="transmembrane region" description="Helical" evidence="1">
    <location>
        <begin position="12"/>
        <end position="34"/>
    </location>
</feature>
<evidence type="ECO:0000313" key="4">
    <source>
        <dbReference type="EMBL" id="KAF1303459.1"/>
    </source>
</evidence>
<accession>A0ABQ6YYV4</accession>
<dbReference type="InterPro" id="IPR041401">
    <property type="entry name" value="TseB-like_dom"/>
</dbReference>
<organism evidence="4 5">
    <name type="scientific">Candidatus Enterococcus willemsii</name>
    <dbReference type="NCBI Taxonomy" id="1857215"/>
    <lineage>
        <taxon>Bacteria</taxon>
        <taxon>Bacillati</taxon>
        <taxon>Bacillota</taxon>
        <taxon>Bacilli</taxon>
        <taxon>Lactobacillales</taxon>
        <taxon>Enterococcaceae</taxon>
        <taxon>Enterococcus</taxon>
    </lineage>
</organism>
<keyword evidence="1" id="KW-0812">Transmembrane</keyword>